<dbReference type="Pfam" id="PF00098">
    <property type="entry name" value="zf-CCHC"/>
    <property type="match status" value="1"/>
</dbReference>
<dbReference type="GO" id="GO:0003676">
    <property type="term" value="F:nucleic acid binding"/>
    <property type="evidence" value="ECO:0007669"/>
    <property type="project" value="InterPro"/>
</dbReference>
<dbReference type="Gene3D" id="4.10.60.10">
    <property type="entry name" value="Zinc finger, CCHC-type"/>
    <property type="match status" value="1"/>
</dbReference>
<organism evidence="4 5">
    <name type="scientific">Solanum tuberosum</name>
    <name type="common">Potato</name>
    <dbReference type="NCBI Taxonomy" id="4113"/>
    <lineage>
        <taxon>Eukaryota</taxon>
        <taxon>Viridiplantae</taxon>
        <taxon>Streptophyta</taxon>
        <taxon>Embryophyta</taxon>
        <taxon>Tracheophyta</taxon>
        <taxon>Spermatophyta</taxon>
        <taxon>Magnoliopsida</taxon>
        <taxon>eudicotyledons</taxon>
        <taxon>Gunneridae</taxon>
        <taxon>Pentapetalae</taxon>
        <taxon>asterids</taxon>
        <taxon>lamiids</taxon>
        <taxon>Solanales</taxon>
        <taxon>Solanaceae</taxon>
        <taxon>Solanoideae</taxon>
        <taxon>Solaneae</taxon>
        <taxon>Solanum</taxon>
    </lineage>
</organism>
<dbReference type="PANTHER" id="PTHR34482">
    <property type="entry name" value="DNA DAMAGE-INDUCIBLE PROTEIN 1-LIKE"/>
    <property type="match status" value="1"/>
</dbReference>
<name>M1DN17_SOLTU</name>
<keyword evidence="1" id="KW-0863">Zinc-finger</keyword>
<sequence>MLVDDMDISRLMVFAQQIENSKLKKERAREKKWSRVENDGSDGHGRSRNRKKFNGQGYSNAPKYKDDRVSTPRPQGKVNESLWPTCSGCGKRHEGKCLAGRDGCYGCGESGHMKKDCPKAKATIREGKQVSPSGGDDEPPKRNRFYALQSKDDQE</sequence>
<feature type="region of interest" description="Disordered" evidence="2">
    <location>
        <begin position="120"/>
        <end position="155"/>
    </location>
</feature>
<dbReference type="HOGENOM" id="CLU_043741_3_1_1"/>
<accession>M1DN17</accession>
<reference evidence="4" key="2">
    <citation type="submission" date="2015-06" db="UniProtKB">
        <authorList>
            <consortium name="EnsemblPlants"/>
        </authorList>
    </citation>
    <scope>IDENTIFICATION</scope>
    <source>
        <strain evidence="4">DM1-3 516 R44</strain>
    </source>
</reference>
<keyword evidence="1" id="KW-0862">Zinc</keyword>
<feature type="domain" description="CCHC-type" evidence="3">
    <location>
        <begin position="104"/>
        <end position="119"/>
    </location>
</feature>
<dbReference type="GO" id="GO:0008270">
    <property type="term" value="F:zinc ion binding"/>
    <property type="evidence" value="ECO:0007669"/>
    <property type="project" value="UniProtKB-KW"/>
</dbReference>
<feature type="region of interest" description="Disordered" evidence="2">
    <location>
        <begin position="19"/>
        <end position="85"/>
    </location>
</feature>
<dbReference type="PaxDb" id="4113-PGSC0003DMT400091624"/>
<dbReference type="InParanoid" id="M1DN17"/>
<dbReference type="InterPro" id="IPR036875">
    <property type="entry name" value="Znf_CCHC_sf"/>
</dbReference>
<dbReference type="AlphaFoldDB" id="M1DN17"/>
<reference evidence="5" key="1">
    <citation type="journal article" date="2011" name="Nature">
        <title>Genome sequence and analysis of the tuber crop potato.</title>
        <authorList>
            <consortium name="The Potato Genome Sequencing Consortium"/>
        </authorList>
    </citation>
    <scope>NUCLEOTIDE SEQUENCE [LARGE SCALE GENOMIC DNA]</scope>
    <source>
        <strain evidence="5">cv. DM1-3 516 R44</strain>
    </source>
</reference>
<evidence type="ECO:0000313" key="5">
    <source>
        <dbReference type="Proteomes" id="UP000011115"/>
    </source>
</evidence>
<dbReference type="SUPFAM" id="SSF57756">
    <property type="entry name" value="Retrovirus zinc finger-like domains"/>
    <property type="match status" value="1"/>
</dbReference>
<dbReference type="EnsemblPlants" id="PGSC0003DMT400091624">
    <property type="protein sequence ID" value="PGSC0003DMT400091624"/>
    <property type="gene ID" value="PGSC0003DMG400041195"/>
</dbReference>
<dbReference type="PANTHER" id="PTHR34482:SF57">
    <property type="entry name" value="RETROTRANSPOSON GAG DOMAIN-CONTAINING PROTEIN"/>
    <property type="match status" value="1"/>
</dbReference>
<proteinExistence type="predicted"/>
<dbReference type="PROSITE" id="PS50158">
    <property type="entry name" value="ZF_CCHC"/>
    <property type="match status" value="1"/>
</dbReference>
<dbReference type="InterPro" id="IPR001878">
    <property type="entry name" value="Znf_CCHC"/>
</dbReference>
<evidence type="ECO:0000256" key="1">
    <source>
        <dbReference type="PROSITE-ProRule" id="PRU00047"/>
    </source>
</evidence>
<evidence type="ECO:0000259" key="3">
    <source>
        <dbReference type="PROSITE" id="PS50158"/>
    </source>
</evidence>
<evidence type="ECO:0000256" key="2">
    <source>
        <dbReference type="SAM" id="MobiDB-lite"/>
    </source>
</evidence>
<evidence type="ECO:0000313" key="4">
    <source>
        <dbReference type="EnsemblPlants" id="PGSC0003DMT400091624"/>
    </source>
</evidence>
<keyword evidence="1" id="KW-0479">Metal-binding</keyword>
<dbReference type="Proteomes" id="UP000011115">
    <property type="component" value="Unassembled WGS sequence"/>
</dbReference>
<dbReference type="Gramene" id="PGSC0003DMT400091624">
    <property type="protein sequence ID" value="PGSC0003DMT400091624"/>
    <property type="gene ID" value="PGSC0003DMG400041195"/>
</dbReference>
<keyword evidence="5" id="KW-1185">Reference proteome</keyword>
<dbReference type="SMART" id="SM00343">
    <property type="entry name" value="ZnF_C2HC"/>
    <property type="match status" value="1"/>
</dbReference>
<feature type="compositionally biased region" description="Basic and acidic residues" evidence="2">
    <location>
        <begin position="21"/>
        <end position="45"/>
    </location>
</feature>
<protein>
    <submittedName>
        <fullName evidence="4">Zinc knuckle family protein</fullName>
    </submittedName>
</protein>